<dbReference type="SUPFAM" id="SSF82771">
    <property type="entry name" value="GIY-YIG endonuclease"/>
    <property type="match status" value="1"/>
</dbReference>
<dbReference type="Pfam" id="PF01541">
    <property type="entry name" value="GIY-YIG"/>
    <property type="match status" value="1"/>
</dbReference>
<dbReference type="InterPro" id="IPR050190">
    <property type="entry name" value="UPF0213_domain"/>
</dbReference>
<keyword evidence="4" id="KW-1185">Reference proteome</keyword>
<dbReference type="CDD" id="cd10456">
    <property type="entry name" value="GIY-YIG_UPF0213"/>
    <property type="match status" value="1"/>
</dbReference>
<evidence type="ECO:0000313" key="3">
    <source>
        <dbReference type="EMBL" id="TDE05538.1"/>
    </source>
</evidence>
<dbReference type="PANTHER" id="PTHR34477:SF1">
    <property type="entry name" value="UPF0213 PROTEIN YHBQ"/>
    <property type="match status" value="1"/>
</dbReference>
<reference evidence="3 4" key="1">
    <citation type="submission" date="2019-03" db="EMBL/GenBank/DDBJ databases">
        <title>Flavobacterium TSA-D2 sp. nov., isolated from arctic soil.</title>
        <authorList>
            <person name="Chaudhary D.K."/>
        </authorList>
    </citation>
    <scope>NUCLEOTIDE SEQUENCE [LARGE SCALE GENOMIC DNA]</scope>
    <source>
        <strain evidence="3 4">TSA-D2</strain>
    </source>
</reference>
<dbReference type="PROSITE" id="PS50164">
    <property type="entry name" value="GIY_YIG"/>
    <property type="match status" value="1"/>
</dbReference>
<gene>
    <name evidence="3" type="ORF">E0F98_05315</name>
</gene>
<dbReference type="RefSeq" id="WP_132109578.1">
    <property type="nucleotide sequence ID" value="NZ_SMFO01000002.1"/>
</dbReference>
<dbReference type="EMBL" id="SMFO01000002">
    <property type="protein sequence ID" value="TDE05538.1"/>
    <property type="molecule type" value="Genomic_DNA"/>
</dbReference>
<comment type="similarity">
    <text evidence="1">Belongs to the UPF0213 family.</text>
</comment>
<name>A0A4V2Z1M1_9FLAO</name>
<dbReference type="AlphaFoldDB" id="A0A4V2Z1M1"/>
<dbReference type="Proteomes" id="UP000294597">
    <property type="component" value="Unassembled WGS sequence"/>
</dbReference>
<dbReference type="InterPro" id="IPR000305">
    <property type="entry name" value="GIY-YIG_endonuc"/>
</dbReference>
<sequence>MKQSFVYILKCSDNSYYTGVTSNLAQRIFQHEKAFYPDCYTANKRPLTLVYYCEFTDINFAIDIEKKIKKWSRVKKEALINEEYDKLPNLAKKKFINQPKDL</sequence>
<dbReference type="Gene3D" id="3.40.1440.10">
    <property type="entry name" value="GIY-YIG endonuclease"/>
    <property type="match status" value="1"/>
</dbReference>
<evidence type="ECO:0000313" key="4">
    <source>
        <dbReference type="Proteomes" id="UP000294597"/>
    </source>
</evidence>
<organism evidence="3 4">
    <name type="scientific">Flavobacterium hiemivividum</name>
    <dbReference type="NCBI Taxonomy" id="2541734"/>
    <lineage>
        <taxon>Bacteria</taxon>
        <taxon>Pseudomonadati</taxon>
        <taxon>Bacteroidota</taxon>
        <taxon>Flavobacteriia</taxon>
        <taxon>Flavobacteriales</taxon>
        <taxon>Flavobacteriaceae</taxon>
        <taxon>Flavobacterium</taxon>
    </lineage>
</organism>
<dbReference type="PANTHER" id="PTHR34477">
    <property type="entry name" value="UPF0213 PROTEIN YHBQ"/>
    <property type="match status" value="1"/>
</dbReference>
<dbReference type="InterPro" id="IPR035901">
    <property type="entry name" value="GIY-YIG_endonuc_sf"/>
</dbReference>
<evidence type="ECO:0000256" key="1">
    <source>
        <dbReference type="ARBA" id="ARBA00007435"/>
    </source>
</evidence>
<accession>A0A4V2Z1M1</accession>
<proteinExistence type="inferred from homology"/>
<evidence type="ECO:0000259" key="2">
    <source>
        <dbReference type="PROSITE" id="PS50164"/>
    </source>
</evidence>
<protein>
    <submittedName>
        <fullName evidence="3">GIY-YIG nuclease family protein</fullName>
    </submittedName>
</protein>
<comment type="caution">
    <text evidence="3">The sequence shown here is derived from an EMBL/GenBank/DDBJ whole genome shotgun (WGS) entry which is preliminary data.</text>
</comment>
<feature type="domain" description="GIY-YIG" evidence="2">
    <location>
        <begin position="2"/>
        <end position="78"/>
    </location>
</feature>